<proteinExistence type="predicted"/>
<dbReference type="STRING" id="1834516.BL253_22605"/>
<dbReference type="AlphaFoldDB" id="A0A1V2I6D5"/>
<dbReference type="PRINTS" id="PR00411">
    <property type="entry name" value="PNDRDTASEI"/>
</dbReference>
<dbReference type="PANTHER" id="PTHR43539:SF78">
    <property type="entry name" value="FLAVIN-CONTAINING MONOOXYGENASE"/>
    <property type="match status" value="1"/>
</dbReference>
<keyword evidence="1" id="KW-0560">Oxidoreductase</keyword>
<sequence>MSPMETIDTVVIGAGQAGLAVSRCLASAGREHVVLDRGAVGQRWRERWQAQRLLTPNWMSRLPFWSYRGDDPDGFRAFPELVGYLEDYAASFDAPVRPGTTVESVTLAPGAGARCAAGFPAGLAGTTGARRAGGAAAARRGPTARFVVSTDRGGFHARSIVVAAGACDEPAVPERLAGALGGVHQLHAADYRGASGLPAGGVLVVGASSSGLQVAEDAARAGRQVTISVGEHRRLPRAYRGMDIWWWLDRLGTLDRSVEDLPDTEAARREPSSQLVAGRDLDLALLADAGVRLVGRLRAASGHRVEFADDLADTTGAADARMRGILEQIERNVRGTGLTTELTAPEPFRPVVTPPAPTGLDLNAAGIGTVVWATGYRHPYPWLQVPEVRDAAGRIRQRGGVTPRPGLYVVGLPFLARRNSHFLDGVRHDARAVVTHLCLGQIPWQRVGGRMDGVPRR</sequence>
<evidence type="ECO:0000313" key="2">
    <source>
        <dbReference type="EMBL" id="ONH27099.1"/>
    </source>
</evidence>
<protein>
    <recommendedName>
        <fullName evidence="4">FAD-dependent oxidoreductase</fullName>
    </recommendedName>
</protein>
<dbReference type="EMBL" id="MOMC01000047">
    <property type="protein sequence ID" value="ONH27099.1"/>
    <property type="molecule type" value="Genomic_DNA"/>
</dbReference>
<reference evidence="3" key="1">
    <citation type="submission" date="2016-10" db="EMBL/GenBank/DDBJ databases">
        <title>Frankia sp. NRRL B-16386 Genome sequencing.</title>
        <authorList>
            <person name="Ghodhbane-Gtari F."/>
            <person name="Swanson E."/>
            <person name="Gueddou A."/>
            <person name="Hezbri K."/>
            <person name="Ktari K."/>
            <person name="Nouioui I."/>
            <person name="Morris K."/>
            <person name="Simpson S."/>
            <person name="Abebe-Akele F."/>
            <person name="Thomas K."/>
            <person name="Gtari M."/>
            <person name="Tisa L.S."/>
        </authorList>
    </citation>
    <scope>NUCLEOTIDE SEQUENCE [LARGE SCALE GENOMIC DNA]</scope>
    <source>
        <strain evidence="3">NRRL B-16386</strain>
    </source>
</reference>
<dbReference type="InterPro" id="IPR050982">
    <property type="entry name" value="Auxin_biosynth/cation_transpt"/>
</dbReference>
<comment type="caution">
    <text evidence="2">The sequence shown here is derived from an EMBL/GenBank/DDBJ whole genome shotgun (WGS) entry which is preliminary data.</text>
</comment>
<dbReference type="Pfam" id="PF13738">
    <property type="entry name" value="Pyr_redox_3"/>
    <property type="match status" value="2"/>
</dbReference>
<dbReference type="RefSeq" id="WP_198946368.1">
    <property type="nucleotide sequence ID" value="NZ_MOMC01000047.1"/>
</dbReference>
<dbReference type="InterPro" id="IPR036188">
    <property type="entry name" value="FAD/NAD-bd_sf"/>
</dbReference>
<evidence type="ECO:0000313" key="3">
    <source>
        <dbReference type="Proteomes" id="UP000188929"/>
    </source>
</evidence>
<organism evidence="2 3">
    <name type="scientific">Pseudofrankia asymbiotica</name>
    <dbReference type="NCBI Taxonomy" id="1834516"/>
    <lineage>
        <taxon>Bacteria</taxon>
        <taxon>Bacillati</taxon>
        <taxon>Actinomycetota</taxon>
        <taxon>Actinomycetes</taxon>
        <taxon>Frankiales</taxon>
        <taxon>Frankiaceae</taxon>
        <taxon>Pseudofrankia</taxon>
    </lineage>
</organism>
<dbReference type="Gene3D" id="3.50.50.60">
    <property type="entry name" value="FAD/NAD(P)-binding domain"/>
    <property type="match status" value="1"/>
</dbReference>
<evidence type="ECO:0008006" key="4">
    <source>
        <dbReference type="Google" id="ProtNLM"/>
    </source>
</evidence>
<gene>
    <name evidence="2" type="ORF">BL253_22605</name>
</gene>
<keyword evidence="3" id="KW-1185">Reference proteome</keyword>
<evidence type="ECO:0000256" key="1">
    <source>
        <dbReference type="ARBA" id="ARBA00023002"/>
    </source>
</evidence>
<dbReference type="Proteomes" id="UP000188929">
    <property type="component" value="Unassembled WGS sequence"/>
</dbReference>
<name>A0A1V2I6D5_9ACTN</name>
<accession>A0A1V2I6D5</accession>
<dbReference type="SUPFAM" id="SSF51905">
    <property type="entry name" value="FAD/NAD(P)-binding domain"/>
    <property type="match status" value="2"/>
</dbReference>
<dbReference type="PANTHER" id="PTHR43539">
    <property type="entry name" value="FLAVIN-BINDING MONOOXYGENASE-LIKE PROTEIN (AFU_ORTHOLOGUE AFUA_4G09220)"/>
    <property type="match status" value="1"/>
</dbReference>
<dbReference type="GO" id="GO:0050660">
    <property type="term" value="F:flavin adenine dinucleotide binding"/>
    <property type="evidence" value="ECO:0007669"/>
    <property type="project" value="TreeGrafter"/>
</dbReference>
<dbReference type="GO" id="GO:0004497">
    <property type="term" value="F:monooxygenase activity"/>
    <property type="evidence" value="ECO:0007669"/>
    <property type="project" value="TreeGrafter"/>
</dbReference>